<evidence type="ECO:0000313" key="3">
    <source>
        <dbReference type="Proteomes" id="UP000222542"/>
    </source>
</evidence>
<sequence length="111" mass="12684">MLLRNLNSFEGLCNGTRLICNDLQKHVISATIANENFKNTHVFILKIPLLSSADEKLLVPFKRTQYPLRLCFAMTINKAQGQTLNFVGIYLLEPIFSHGHENLFSRMDNSM</sequence>
<reference evidence="2 3" key="2">
    <citation type="journal article" date="2017" name="Genome Biol.">
        <title>New reference genome sequences of hot pepper reveal the massive evolution of plant disease-resistance genes by retroduplication.</title>
        <authorList>
            <person name="Kim S."/>
            <person name="Park J."/>
            <person name="Yeom S.I."/>
            <person name="Kim Y.M."/>
            <person name="Seo E."/>
            <person name="Kim K.T."/>
            <person name="Kim M.S."/>
            <person name="Lee J.M."/>
            <person name="Cheong K."/>
            <person name="Shin H.S."/>
            <person name="Kim S.B."/>
            <person name="Han K."/>
            <person name="Lee J."/>
            <person name="Park M."/>
            <person name="Lee H.A."/>
            <person name="Lee H.Y."/>
            <person name="Lee Y."/>
            <person name="Oh S."/>
            <person name="Lee J.H."/>
            <person name="Choi E."/>
            <person name="Choi E."/>
            <person name="Lee S.E."/>
            <person name="Jeon J."/>
            <person name="Kim H."/>
            <person name="Choi G."/>
            <person name="Song H."/>
            <person name="Lee J."/>
            <person name="Lee S.C."/>
            <person name="Kwon J.K."/>
            <person name="Lee H.Y."/>
            <person name="Koo N."/>
            <person name="Hong Y."/>
            <person name="Kim R.W."/>
            <person name="Kang W.H."/>
            <person name="Huh J.H."/>
            <person name="Kang B.C."/>
            <person name="Yang T.J."/>
            <person name="Lee Y.H."/>
            <person name="Bennetzen J.L."/>
            <person name="Choi D."/>
        </authorList>
    </citation>
    <scope>NUCLEOTIDE SEQUENCE [LARGE SCALE GENOMIC DNA]</scope>
    <source>
        <strain evidence="3">cv. CM334</strain>
    </source>
</reference>
<dbReference type="OMA" id="FSHGHEN"/>
<dbReference type="PANTHER" id="PTHR23274">
    <property type="entry name" value="DNA HELICASE-RELATED"/>
    <property type="match status" value="1"/>
</dbReference>
<evidence type="ECO:0000313" key="2">
    <source>
        <dbReference type="EMBL" id="PHT69000.1"/>
    </source>
</evidence>
<reference evidence="2 3" key="1">
    <citation type="journal article" date="2014" name="Nat. Genet.">
        <title>Genome sequence of the hot pepper provides insights into the evolution of pungency in Capsicum species.</title>
        <authorList>
            <person name="Kim S."/>
            <person name="Park M."/>
            <person name="Yeom S.I."/>
            <person name="Kim Y.M."/>
            <person name="Lee J.M."/>
            <person name="Lee H.A."/>
            <person name="Seo E."/>
            <person name="Choi J."/>
            <person name="Cheong K."/>
            <person name="Kim K.T."/>
            <person name="Jung K."/>
            <person name="Lee G.W."/>
            <person name="Oh S.K."/>
            <person name="Bae C."/>
            <person name="Kim S.B."/>
            <person name="Lee H.Y."/>
            <person name="Kim S.Y."/>
            <person name="Kim M.S."/>
            <person name="Kang B.C."/>
            <person name="Jo Y.D."/>
            <person name="Yang H.B."/>
            <person name="Jeong H.J."/>
            <person name="Kang W.H."/>
            <person name="Kwon J.K."/>
            <person name="Shin C."/>
            <person name="Lim J.Y."/>
            <person name="Park J.H."/>
            <person name="Huh J.H."/>
            <person name="Kim J.S."/>
            <person name="Kim B.D."/>
            <person name="Cohen O."/>
            <person name="Paran I."/>
            <person name="Suh M.C."/>
            <person name="Lee S.B."/>
            <person name="Kim Y.K."/>
            <person name="Shin Y."/>
            <person name="Noh S.J."/>
            <person name="Park J."/>
            <person name="Seo Y.S."/>
            <person name="Kwon S.Y."/>
            <person name="Kim H.A."/>
            <person name="Park J.M."/>
            <person name="Kim H.J."/>
            <person name="Choi S.B."/>
            <person name="Bosland P.W."/>
            <person name="Reeves G."/>
            <person name="Jo S.H."/>
            <person name="Lee B.W."/>
            <person name="Cho H.T."/>
            <person name="Choi H.S."/>
            <person name="Lee M.S."/>
            <person name="Yu Y."/>
            <person name="Do Choi Y."/>
            <person name="Park B.S."/>
            <person name="van Deynze A."/>
            <person name="Ashrafi H."/>
            <person name="Hill T."/>
            <person name="Kim W.T."/>
            <person name="Pai H.S."/>
            <person name="Ahn H.K."/>
            <person name="Yeam I."/>
            <person name="Giovannoni J.J."/>
            <person name="Rose J.K."/>
            <person name="Sorensen I."/>
            <person name="Lee S.J."/>
            <person name="Kim R.W."/>
            <person name="Choi I.Y."/>
            <person name="Choi B.S."/>
            <person name="Lim J.S."/>
            <person name="Lee Y.H."/>
            <person name="Choi D."/>
        </authorList>
    </citation>
    <scope>NUCLEOTIDE SEQUENCE [LARGE SCALE GENOMIC DNA]</scope>
    <source>
        <strain evidence="3">cv. CM334</strain>
    </source>
</reference>
<proteinExistence type="predicted"/>
<evidence type="ECO:0000259" key="1">
    <source>
        <dbReference type="Pfam" id="PF21530"/>
    </source>
</evidence>
<dbReference type="SUPFAM" id="SSF52540">
    <property type="entry name" value="P-loop containing nucleoside triphosphate hydrolases"/>
    <property type="match status" value="1"/>
</dbReference>
<name>A0A2G2YH02_CAPAN</name>
<dbReference type="InterPro" id="IPR027417">
    <property type="entry name" value="P-loop_NTPase"/>
</dbReference>
<dbReference type="AlphaFoldDB" id="A0A2G2YH02"/>
<dbReference type="InterPro" id="IPR049163">
    <property type="entry name" value="Pif1-like_2B_dom"/>
</dbReference>
<gene>
    <name evidence="2" type="ORF">T459_28487</name>
</gene>
<dbReference type="EMBL" id="AYRZ02000011">
    <property type="protein sequence ID" value="PHT69000.1"/>
    <property type="molecule type" value="Genomic_DNA"/>
</dbReference>
<dbReference type="Pfam" id="PF21530">
    <property type="entry name" value="Pif1_2B_dom"/>
    <property type="match status" value="1"/>
</dbReference>
<feature type="domain" description="DNA helicase Pif1-like 2B" evidence="1">
    <location>
        <begin position="1"/>
        <end position="22"/>
    </location>
</feature>
<organism evidence="2 3">
    <name type="scientific">Capsicum annuum</name>
    <name type="common">Capsicum pepper</name>
    <dbReference type="NCBI Taxonomy" id="4072"/>
    <lineage>
        <taxon>Eukaryota</taxon>
        <taxon>Viridiplantae</taxon>
        <taxon>Streptophyta</taxon>
        <taxon>Embryophyta</taxon>
        <taxon>Tracheophyta</taxon>
        <taxon>Spermatophyta</taxon>
        <taxon>Magnoliopsida</taxon>
        <taxon>eudicotyledons</taxon>
        <taxon>Gunneridae</taxon>
        <taxon>Pentapetalae</taxon>
        <taxon>asterids</taxon>
        <taxon>lamiids</taxon>
        <taxon>Solanales</taxon>
        <taxon>Solanaceae</taxon>
        <taxon>Solanoideae</taxon>
        <taxon>Capsiceae</taxon>
        <taxon>Capsicum</taxon>
    </lineage>
</organism>
<accession>A0A2G2YH02</accession>
<dbReference type="Gramene" id="PHT69000">
    <property type="protein sequence ID" value="PHT69000"/>
    <property type="gene ID" value="T459_28487"/>
</dbReference>
<comment type="caution">
    <text evidence="2">The sequence shown here is derived from an EMBL/GenBank/DDBJ whole genome shotgun (WGS) entry which is preliminary data.</text>
</comment>
<keyword evidence="3" id="KW-1185">Reference proteome</keyword>
<dbReference type="STRING" id="4072.A0A2G2YH02"/>
<dbReference type="Proteomes" id="UP000222542">
    <property type="component" value="Unassembled WGS sequence"/>
</dbReference>
<protein>
    <recommendedName>
        <fullName evidence="1">DNA helicase Pif1-like 2B domain-containing protein</fullName>
    </recommendedName>
</protein>
<dbReference type="PANTHER" id="PTHR23274:SF50">
    <property type="entry name" value="ATP-DEPENDENT DNA HELICASE"/>
    <property type="match status" value="1"/>
</dbReference>